<feature type="domain" description="A to I editase" evidence="1">
    <location>
        <begin position="58"/>
        <end position="269"/>
    </location>
</feature>
<evidence type="ECO:0000313" key="2">
    <source>
        <dbReference type="EMBL" id="EER31213.1"/>
    </source>
</evidence>
<dbReference type="RefSeq" id="XP_002550645.1">
    <property type="nucleotide sequence ID" value="XM_002550599.1"/>
</dbReference>
<dbReference type="InterPro" id="IPR002466">
    <property type="entry name" value="A_deamin"/>
</dbReference>
<dbReference type="eggNOG" id="KOG2777">
    <property type="taxonomic scope" value="Eukaryota"/>
</dbReference>
<protein>
    <recommendedName>
        <fullName evidence="1">A to I editase domain-containing protein</fullName>
    </recommendedName>
</protein>
<dbReference type="GO" id="GO:0003723">
    <property type="term" value="F:RNA binding"/>
    <property type="evidence" value="ECO:0007669"/>
    <property type="project" value="InterPro"/>
</dbReference>
<name>C5MFV0_CANTT</name>
<dbReference type="AlphaFoldDB" id="C5MFV0"/>
<reference evidence="2 3" key="1">
    <citation type="journal article" date="2009" name="Nature">
        <title>Evolution of pathogenicity and sexual reproduction in eight Candida genomes.</title>
        <authorList>
            <person name="Butler G."/>
            <person name="Rasmussen M.D."/>
            <person name="Lin M.F."/>
            <person name="Santos M.A."/>
            <person name="Sakthikumar S."/>
            <person name="Munro C.A."/>
            <person name="Rheinbay E."/>
            <person name="Grabherr M."/>
            <person name="Forche A."/>
            <person name="Reedy J.L."/>
            <person name="Agrafioti I."/>
            <person name="Arnaud M.B."/>
            <person name="Bates S."/>
            <person name="Brown A.J."/>
            <person name="Brunke S."/>
            <person name="Costanzo M.C."/>
            <person name="Fitzpatrick D.A."/>
            <person name="de Groot P.W."/>
            <person name="Harris D."/>
            <person name="Hoyer L.L."/>
            <person name="Hube B."/>
            <person name="Klis F.M."/>
            <person name="Kodira C."/>
            <person name="Lennard N."/>
            <person name="Logue M.E."/>
            <person name="Martin R."/>
            <person name="Neiman A.M."/>
            <person name="Nikolaou E."/>
            <person name="Quail M.A."/>
            <person name="Quinn J."/>
            <person name="Santos M.C."/>
            <person name="Schmitzberger F.F."/>
            <person name="Sherlock G."/>
            <person name="Shah P."/>
            <person name="Silverstein K.A."/>
            <person name="Skrzypek M.S."/>
            <person name="Soll D."/>
            <person name="Staggs R."/>
            <person name="Stansfield I."/>
            <person name="Stumpf M.P."/>
            <person name="Sudbery P.E."/>
            <person name="Srikantha T."/>
            <person name="Zeng Q."/>
            <person name="Berman J."/>
            <person name="Berriman M."/>
            <person name="Heitman J."/>
            <person name="Gow N.A."/>
            <person name="Lorenz M.C."/>
            <person name="Birren B.W."/>
            <person name="Kellis M."/>
            <person name="Cuomo C.A."/>
        </authorList>
    </citation>
    <scope>NUCLEOTIDE SEQUENCE [LARGE SCALE GENOMIC DNA]</scope>
    <source>
        <strain evidence="3">ATCC MYA-3404 / T1</strain>
    </source>
</reference>
<dbReference type="GO" id="GO:0043829">
    <property type="term" value="F:tRNA-specific adenosine-37 deaminase activity"/>
    <property type="evidence" value="ECO:0007669"/>
    <property type="project" value="TreeGrafter"/>
</dbReference>
<evidence type="ECO:0000313" key="3">
    <source>
        <dbReference type="Proteomes" id="UP000002037"/>
    </source>
</evidence>
<dbReference type="HOGENOM" id="CLU_005382_5_0_1"/>
<dbReference type="PANTHER" id="PTHR47803">
    <property type="entry name" value="TRNA-SPECIFIC ADENOSINE DEAMINASE 1"/>
    <property type="match status" value="1"/>
</dbReference>
<dbReference type="GeneID" id="8299016"/>
<dbReference type="GO" id="GO:0002100">
    <property type="term" value="P:tRNA wobble adenosine to inosine editing"/>
    <property type="evidence" value="ECO:0007669"/>
    <property type="project" value="InterPro"/>
</dbReference>
<dbReference type="VEuPathDB" id="FungiDB:CTRG_04943"/>
<accession>C5MFV0</accession>
<dbReference type="STRING" id="294747.C5MFV0"/>
<dbReference type="OrthoDB" id="10268011at2759"/>
<dbReference type="InterPro" id="IPR042935">
    <property type="entry name" value="Tad1"/>
</dbReference>
<dbReference type="EMBL" id="GG692401">
    <property type="protein sequence ID" value="EER31213.1"/>
    <property type="molecule type" value="Genomic_DNA"/>
</dbReference>
<proteinExistence type="predicted"/>
<dbReference type="PROSITE" id="PS50141">
    <property type="entry name" value="A_DEAMIN_EDITASE"/>
    <property type="match status" value="1"/>
</dbReference>
<gene>
    <name evidence="2" type="ORF">CTRG_04943</name>
</gene>
<dbReference type="Pfam" id="PF02137">
    <property type="entry name" value="A_deamin"/>
    <property type="match status" value="1"/>
</dbReference>
<evidence type="ECO:0000259" key="1">
    <source>
        <dbReference type="PROSITE" id="PS50141"/>
    </source>
</evidence>
<dbReference type="PANTHER" id="PTHR47803:SF1">
    <property type="entry name" value="TRNA-SPECIFIC ADENOSINE DEAMINASE 1"/>
    <property type="match status" value="1"/>
</dbReference>
<dbReference type="KEGG" id="ctp:CTRG_04943"/>
<dbReference type="Proteomes" id="UP000002037">
    <property type="component" value="Unassembled WGS sequence"/>
</dbReference>
<organism evidence="2 3">
    <name type="scientific">Candida tropicalis (strain ATCC MYA-3404 / T1)</name>
    <name type="common">Yeast</name>
    <dbReference type="NCBI Taxonomy" id="294747"/>
    <lineage>
        <taxon>Eukaryota</taxon>
        <taxon>Fungi</taxon>
        <taxon>Dikarya</taxon>
        <taxon>Ascomycota</taxon>
        <taxon>Saccharomycotina</taxon>
        <taxon>Pichiomycetes</taxon>
        <taxon>Debaryomycetaceae</taxon>
        <taxon>Candida/Lodderomyces clade</taxon>
        <taxon>Candida</taxon>
    </lineage>
</organism>
<dbReference type="SMART" id="SM00552">
    <property type="entry name" value="ADEAMc"/>
    <property type="match status" value="1"/>
</dbReference>
<keyword evidence="3" id="KW-1185">Reference proteome</keyword>
<sequence length="354" mass="40172">MNNVDGLGNRIAKKVIDTFNELNIKSGKPVTRSNGAQEWTVLASVVAILDDSEIKPITITTGVKTLPDKFRSYSNGMMVHDMHAEILSIRLFNFYLLEKDCPLVDTTGDVYKLQNNIKLALFISEPPCGDASMNHIASSKDDNEPWIPRKRQKLNRGRNNFGELGVVRTKPGRSDSLLSLSKSCSDKLCLKQLTGICSTITSSIFNDPIYLDYIVTKNIADEDFERCFKTRFDLPNVHHVKLLTYDYNEYHFEKSDDKVASPLSLLYIVPTKFTQVLNNGVKNGSFVKNNPPKAGGESVISNQSMMKRLLRIKSVDFHDYLTFKQSNKERQELKKVGRTKLRDWICTSDDDFQL</sequence>